<evidence type="ECO:0000313" key="3">
    <source>
        <dbReference type="Proteomes" id="UP001556367"/>
    </source>
</evidence>
<dbReference type="Proteomes" id="UP001556367">
    <property type="component" value="Unassembled WGS sequence"/>
</dbReference>
<dbReference type="EMBL" id="JASNQZ010000002">
    <property type="protein sequence ID" value="KAL0959461.1"/>
    <property type="molecule type" value="Genomic_DNA"/>
</dbReference>
<gene>
    <name evidence="2" type="ORF">HGRIS_011174</name>
</gene>
<accession>A0ABR3JUE8</accession>
<keyword evidence="3" id="KW-1185">Reference proteome</keyword>
<protein>
    <submittedName>
        <fullName evidence="2">Uncharacterized protein</fullName>
    </submittedName>
</protein>
<proteinExistence type="predicted"/>
<feature type="region of interest" description="Disordered" evidence="1">
    <location>
        <begin position="1"/>
        <end position="52"/>
    </location>
</feature>
<organism evidence="2 3">
    <name type="scientific">Hohenbuehelia grisea</name>
    <dbReference type="NCBI Taxonomy" id="104357"/>
    <lineage>
        <taxon>Eukaryota</taxon>
        <taxon>Fungi</taxon>
        <taxon>Dikarya</taxon>
        <taxon>Basidiomycota</taxon>
        <taxon>Agaricomycotina</taxon>
        <taxon>Agaricomycetes</taxon>
        <taxon>Agaricomycetidae</taxon>
        <taxon>Agaricales</taxon>
        <taxon>Pleurotineae</taxon>
        <taxon>Pleurotaceae</taxon>
        <taxon>Hohenbuehelia</taxon>
    </lineage>
</organism>
<sequence>MSSPKAGLQRKLPATPNSFTKITRIPLKPPQLARELSSDGSDVGARRRRRPRKEFKCLPVMTPFFFYPVSTPRGLDRISSVRYIPPAPQPALIWSRLRLALRSD</sequence>
<evidence type="ECO:0000256" key="1">
    <source>
        <dbReference type="SAM" id="MobiDB-lite"/>
    </source>
</evidence>
<evidence type="ECO:0000313" key="2">
    <source>
        <dbReference type="EMBL" id="KAL0959461.1"/>
    </source>
</evidence>
<reference evidence="3" key="1">
    <citation type="submission" date="2024-06" db="EMBL/GenBank/DDBJ databases">
        <title>Multi-omics analyses provide insights into the biosynthesis of the anticancer antibiotic pleurotin in Hohenbuehelia grisea.</title>
        <authorList>
            <person name="Weaver J.A."/>
            <person name="Alberti F."/>
        </authorList>
    </citation>
    <scope>NUCLEOTIDE SEQUENCE [LARGE SCALE GENOMIC DNA]</scope>
    <source>
        <strain evidence="3">T-177</strain>
    </source>
</reference>
<comment type="caution">
    <text evidence="2">The sequence shown here is derived from an EMBL/GenBank/DDBJ whole genome shotgun (WGS) entry which is preliminary data.</text>
</comment>
<name>A0ABR3JUE8_9AGAR</name>